<dbReference type="AlphaFoldDB" id="A0A397SMU8"/>
<gene>
    <name evidence="1" type="ORF">C1645_807523</name>
</gene>
<protein>
    <submittedName>
        <fullName evidence="1">Uncharacterized protein</fullName>
    </submittedName>
</protein>
<evidence type="ECO:0000313" key="2">
    <source>
        <dbReference type="Proteomes" id="UP000265703"/>
    </source>
</evidence>
<sequence length="158" mass="17475">MVIKKSTLPTMRLQLILNFGTRRFIGRRGHKGVRRNLPLRVNIASIGTNGKSSSSIVIPGGIGVHEFITVGVCGARIGRGKLEYLLYPLKNFFDYEKELGMTKENKGYDVFSRSLSLGVELTNDVIKVIIVANATIVTNIVNVVPQVFVQMQITLQSL</sequence>
<comment type="caution">
    <text evidence="1">The sequence shown here is derived from an EMBL/GenBank/DDBJ whole genome shotgun (WGS) entry which is preliminary data.</text>
</comment>
<name>A0A397SMU8_9GLOM</name>
<proteinExistence type="predicted"/>
<dbReference type="EMBL" id="QKYT01000331">
    <property type="protein sequence ID" value="RIA87002.1"/>
    <property type="molecule type" value="Genomic_DNA"/>
</dbReference>
<evidence type="ECO:0000313" key="1">
    <source>
        <dbReference type="EMBL" id="RIA87002.1"/>
    </source>
</evidence>
<dbReference type="Proteomes" id="UP000265703">
    <property type="component" value="Unassembled WGS sequence"/>
</dbReference>
<reference evidence="1 2" key="1">
    <citation type="submission" date="2018-06" db="EMBL/GenBank/DDBJ databases">
        <title>Comparative genomics reveals the genomic features of Rhizophagus irregularis, R. cerebriforme, R. diaphanum and Gigaspora rosea, and their symbiotic lifestyle signature.</title>
        <authorList>
            <person name="Morin E."/>
            <person name="San Clemente H."/>
            <person name="Chen E.C.H."/>
            <person name="De La Providencia I."/>
            <person name="Hainaut M."/>
            <person name="Kuo A."/>
            <person name="Kohler A."/>
            <person name="Murat C."/>
            <person name="Tang N."/>
            <person name="Roy S."/>
            <person name="Loubradou J."/>
            <person name="Henrissat B."/>
            <person name="Grigoriev I.V."/>
            <person name="Corradi N."/>
            <person name="Roux C."/>
            <person name="Martin F.M."/>
        </authorList>
    </citation>
    <scope>NUCLEOTIDE SEQUENCE [LARGE SCALE GENOMIC DNA]</scope>
    <source>
        <strain evidence="1 2">DAOM 227022</strain>
    </source>
</reference>
<organism evidence="1 2">
    <name type="scientific">Glomus cerebriforme</name>
    <dbReference type="NCBI Taxonomy" id="658196"/>
    <lineage>
        <taxon>Eukaryota</taxon>
        <taxon>Fungi</taxon>
        <taxon>Fungi incertae sedis</taxon>
        <taxon>Mucoromycota</taxon>
        <taxon>Glomeromycotina</taxon>
        <taxon>Glomeromycetes</taxon>
        <taxon>Glomerales</taxon>
        <taxon>Glomeraceae</taxon>
        <taxon>Glomus</taxon>
    </lineage>
</organism>
<keyword evidence="2" id="KW-1185">Reference proteome</keyword>
<accession>A0A397SMU8</accession>